<name>A0A8K0HCZ0_9ROSA</name>
<evidence type="ECO:0000256" key="1">
    <source>
        <dbReference type="SAM" id="MobiDB-lite"/>
    </source>
</evidence>
<comment type="caution">
    <text evidence="2">The sequence shown here is derived from an EMBL/GenBank/DDBJ whole genome shotgun (WGS) entry which is preliminary data.</text>
</comment>
<sequence length="118" mass="13041">MVVTFGFFLFDYFDEDFGACSLEIGDRRKEFRSGPKLGETGSVNSAEGRRRHKRRRFGAGEGTLGNQRDVGLNALTESQRLAGAGREVQRCPRAKLAAEAHGPHLSVRPFAWSLAEAE</sequence>
<protein>
    <submittedName>
        <fullName evidence="2">Uncharacterized protein</fullName>
    </submittedName>
</protein>
<accession>A0A8K0HCZ0</accession>
<keyword evidence="3" id="KW-1185">Reference proteome</keyword>
<evidence type="ECO:0000313" key="2">
    <source>
        <dbReference type="EMBL" id="KAF3450316.1"/>
    </source>
</evidence>
<dbReference type="EMBL" id="VOIH02000003">
    <property type="protein sequence ID" value="KAF3450316.1"/>
    <property type="molecule type" value="Genomic_DNA"/>
</dbReference>
<reference evidence="2" key="1">
    <citation type="submission" date="2020-03" db="EMBL/GenBank/DDBJ databases">
        <title>A high-quality chromosome-level genome assembly of a woody plant with both climbing and erect habits, Rhamnella rubrinervis.</title>
        <authorList>
            <person name="Lu Z."/>
            <person name="Yang Y."/>
            <person name="Zhu X."/>
            <person name="Sun Y."/>
        </authorList>
    </citation>
    <scope>NUCLEOTIDE SEQUENCE</scope>
    <source>
        <strain evidence="2">BYM</strain>
        <tissue evidence="2">Leaf</tissue>
    </source>
</reference>
<gene>
    <name evidence="2" type="ORF">FNV43_RR06396</name>
</gene>
<feature type="region of interest" description="Disordered" evidence="1">
    <location>
        <begin position="31"/>
        <end position="65"/>
    </location>
</feature>
<dbReference type="AlphaFoldDB" id="A0A8K0HCZ0"/>
<organism evidence="2 3">
    <name type="scientific">Rhamnella rubrinervis</name>
    <dbReference type="NCBI Taxonomy" id="2594499"/>
    <lineage>
        <taxon>Eukaryota</taxon>
        <taxon>Viridiplantae</taxon>
        <taxon>Streptophyta</taxon>
        <taxon>Embryophyta</taxon>
        <taxon>Tracheophyta</taxon>
        <taxon>Spermatophyta</taxon>
        <taxon>Magnoliopsida</taxon>
        <taxon>eudicotyledons</taxon>
        <taxon>Gunneridae</taxon>
        <taxon>Pentapetalae</taxon>
        <taxon>rosids</taxon>
        <taxon>fabids</taxon>
        <taxon>Rosales</taxon>
        <taxon>Rhamnaceae</taxon>
        <taxon>rhamnoid group</taxon>
        <taxon>Rhamneae</taxon>
        <taxon>Rhamnella</taxon>
    </lineage>
</organism>
<evidence type="ECO:0000313" key="3">
    <source>
        <dbReference type="Proteomes" id="UP000796880"/>
    </source>
</evidence>
<proteinExistence type="predicted"/>
<dbReference type="Proteomes" id="UP000796880">
    <property type="component" value="Unassembled WGS sequence"/>
</dbReference>